<proteinExistence type="predicted"/>
<feature type="signal peptide" evidence="3">
    <location>
        <begin position="1"/>
        <end position="23"/>
    </location>
</feature>
<organism evidence="5 6">
    <name type="scientific">Jatropha curcas</name>
    <name type="common">Barbados nut</name>
    <dbReference type="NCBI Taxonomy" id="180498"/>
    <lineage>
        <taxon>Eukaryota</taxon>
        <taxon>Viridiplantae</taxon>
        <taxon>Streptophyta</taxon>
        <taxon>Embryophyta</taxon>
        <taxon>Tracheophyta</taxon>
        <taxon>Spermatophyta</taxon>
        <taxon>Magnoliopsida</taxon>
        <taxon>eudicotyledons</taxon>
        <taxon>Gunneridae</taxon>
        <taxon>Pentapetalae</taxon>
        <taxon>rosids</taxon>
        <taxon>fabids</taxon>
        <taxon>Malpighiales</taxon>
        <taxon>Euphorbiaceae</taxon>
        <taxon>Crotonoideae</taxon>
        <taxon>Jatropheae</taxon>
        <taxon>Jatropha</taxon>
    </lineage>
</organism>
<keyword evidence="6" id="KW-1185">Reference proteome</keyword>
<evidence type="ECO:0000259" key="4">
    <source>
        <dbReference type="Pfam" id="PF13947"/>
    </source>
</evidence>
<dbReference type="EMBL" id="KK914735">
    <property type="protein sequence ID" value="KDP29652.1"/>
    <property type="molecule type" value="Genomic_DNA"/>
</dbReference>
<dbReference type="Proteomes" id="UP000027138">
    <property type="component" value="Unassembled WGS sequence"/>
</dbReference>
<dbReference type="OrthoDB" id="851479at2759"/>
<evidence type="ECO:0000256" key="1">
    <source>
        <dbReference type="ARBA" id="ARBA00004167"/>
    </source>
</evidence>
<sequence>MLNSTTYGMLLFLLQLLHQTCYAANNDSCVPSSCGHLRDNSYPFRLKTDPSICGLEEFELTCEDNIPVVQFSELKFYVKEINYNNFTIRLSHTNVLSNDYCSLPNQSSTSSCSFLFPGVYDSYSWLVPNSMVLYQSIVFLTCPKPVISPLYVNTSPCYITYNATFSSSVSNLKLKGHSYVKIGPDYVKDLEPLCTINRIYVTSLFGEDVKYVSYADIRQSLVYGFELSFFYSACCPYYPENRCKLDAATMAEYYCSTGISIIQYGYLRSLLLKLEKTALGRILIRLKWNPPLYYDLGECELFRSENRFN</sequence>
<accession>A0A067K0I0</accession>
<feature type="domain" description="Wall-associated receptor kinase galacturonan-binding" evidence="4">
    <location>
        <begin position="29"/>
        <end position="91"/>
    </location>
</feature>
<dbReference type="PANTHER" id="PTHR33138:SF30">
    <property type="entry name" value="LEAF RUST 10 DISEASE-RESISTANCE LOCUS RECEPTOR-LIKE PROTEIN KINASE-LIKE 2.7"/>
    <property type="match status" value="1"/>
</dbReference>
<dbReference type="GO" id="GO:0016020">
    <property type="term" value="C:membrane"/>
    <property type="evidence" value="ECO:0007669"/>
    <property type="project" value="UniProtKB-SubCell"/>
</dbReference>
<dbReference type="Pfam" id="PF13947">
    <property type="entry name" value="GUB_WAK_bind"/>
    <property type="match status" value="1"/>
</dbReference>
<name>A0A067K0I0_JATCU</name>
<keyword evidence="2 3" id="KW-0732">Signal</keyword>
<evidence type="ECO:0000313" key="6">
    <source>
        <dbReference type="Proteomes" id="UP000027138"/>
    </source>
</evidence>
<dbReference type="AlphaFoldDB" id="A0A067K0I0"/>
<dbReference type="GO" id="GO:0030247">
    <property type="term" value="F:polysaccharide binding"/>
    <property type="evidence" value="ECO:0007669"/>
    <property type="project" value="InterPro"/>
</dbReference>
<evidence type="ECO:0000256" key="3">
    <source>
        <dbReference type="SAM" id="SignalP"/>
    </source>
</evidence>
<evidence type="ECO:0000256" key="2">
    <source>
        <dbReference type="ARBA" id="ARBA00022729"/>
    </source>
</evidence>
<gene>
    <name evidence="5" type="ORF">JCGZ_18814</name>
</gene>
<dbReference type="PANTHER" id="PTHR33138">
    <property type="entry name" value="OS01G0690200 PROTEIN"/>
    <property type="match status" value="1"/>
</dbReference>
<dbReference type="InterPro" id="IPR025287">
    <property type="entry name" value="WAK_GUB"/>
</dbReference>
<reference evidence="5 6" key="1">
    <citation type="journal article" date="2014" name="PLoS ONE">
        <title>Global Analysis of Gene Expression Profiles in Physic Nut (Jatropha curcas L.) Seedlings Exposed to Salt Stress.</title>
        <authorList>
            <person name="Zhang L."/>
            <person name="Zhang C."/>
            <person name="Wu P."/>
            <person name="Chen Y."/>
            <person name="Li M."/>
            <person name="Jiang H."/>
            <person name="Wu G."/>
        </authorList>
    </citation>
    <scope>NUCLEOTIDE SEQUENCE [LARGE SCALE GENOMIC DNA]</scope>
    <source>
        <strain evidence="6">cv. GZQX0401</strain>
        <tissue evidence="5">Young leaves</tissue>
    </source>
</reference>
<protein>
    <recommendedName>
        <fullName evidence="4">Wall-associated receptor kinase galacturonan-binding domain-containing protein</fullName>
    </recommendedName>
</protein>
<comment type="subcellular location">
    <subcellularLocation>
        <location evidence="1">Membrane</location>
        <topology evidence="1">Single-pass membrane protein</topology>
    </subcellularLocation>
</comment>
<feature type="chain" id="PRO_5001639140" description="Wall-associated receptor kinase galacturonan-binding domain-containing protein" evidence="3">
    <location>
        <begin position="24"/>
        <end position="309"/>
    </location>
</feature>
<evidence type="ECO:0000313" key="5">
    <source>
        <dbReference type="EMBL" id="KDP29652.1"/>
    </source>
</evidence>